<dbReference type="Proteomes" id="UP000637980">
    <property type="component" value="Unassembled WGS sequence"/>
</dbReference>
<dbReference type="Gene3D" id="3.20.20.70">
    <property type="entry name" value="Aldolase class I"/>
    <property type="match status" value="1"/>
</dbReference>
<protein>
    <submittedName>
        <fullName evidence="2">D-tagatose-bisphosphate aldolase, class II, non-catalytic subunit</fullName>
    </submittedName>
</protein>
<dbReference type="Gene3D" id="1.10.400.20">
    <property type="entry name" value="putative tagatose 6-phosphate kinase domain like"/>
    <property type="match status" value="1"/>
</dbReference>
<dbReference type="SUPFAM" id="SSF51569">
    <property type="entry name" value="Aldolase"/>
    <property type="match status" value="1"/>
</dbReference>
<proteinExistence type="predicted"/>
<reference evidence="3" key="1">
    <citation type="journal article" date="2019" name="Int. J. Syst. Evol. Microbiol.">
        <title>The Global Catalogue of Microorganisms (GCM) 10K type strain sequencing project: providing services to taxonomists for standard genome sequencing and annotation.</title>
        <authorList>
            <consortium name="The Broad Institute Genomics Platform"/>
            <consortium name="The Broad Institute Genome Sequencing Center for Infectious Disease"/>
            <person name="Wu L."/>
            <person name="Ma J."/>
        </authorList>
    </citation>
    <scope>NUCLEOTIDE SEQUENCE [LARGE SCALE GENOMIC DNA]</scope>
    <source>
        <strain evidence="3">KCTC 12861</strain>
    </source>
</reference>
<gene>
    <name evidence="2" type="ORF">GCM10007094_09020</name>
</gene>
<name>A0ABQ3E4J8_9HYPH</name>
<dbReference type="Pfam" id="PF08013">
    <property type="entry name" value="GatZ_KbaZ-like"/>
    <property type="match status" value="1"/>
</dbReference>
<sequence length="437" mass="47888">MSNPLLQVISANRAGACVALPSICSAQPDVILASALLVAEKDAPLLIEATSNQVNQDGGYTGMKPAEFVTHVKGICAKAGLPESALILGGDHLGPQAWRSMPADQAMAKAKELMKAYVEAGFTKIHLDCSEGCAGEEAQVGDELSASRAAQLAAICEEYAPDPNHLNYIVGTEVPPPGGARDAAEAQGVEPTPPERAAQTLQMHFEKFSTLGLHAAKERICGLVVQPGVEFSPFHIDHLPADSDTTLRAALDPFQNVVFEAHSTDYQRSSALPRLADMGFAILKVGPALTFAYRQAIYALDQMLDWLEEDNRTAPKLPKILEAQMLSEPKYWHAHYHGSDQDVRLLRHFSYADRIRYYWPQEKVQDALETLFSALQTHRIPEVLQLQLFASQAVERAQALQSRGFGIEKALVLAEIQQALQPYFFERVEIPQLEEAL</sequence>
<dbReference type="PANTHER" id="PTHR32502:SF2">
    <property type="entry name" value="D-TAGATOSE-1,6-BISPHOSPHATE ALDOLASE SUBUNIT KBAZ"/>
    <property type="match status" value="1"/>
</dbReference>
<accession>A0ABQ3E4J8</accession>
<evidence type="ECO:0000313" key="3">
    <source>
        <dbReference type="Proteomes" id="UP000637980"/>
    </source>
</evidence>
<organism evidence="2 3">
    <name type="scientific">Pseudovibrio japonicus</name>
    <dbReference type="NCBI Taxonomy" id="366534"/>
    <lineage>
        <taxon>Bacteria</taxon>
        <taxon>Pseudomonadati</taxon>
        <taxon>Pseudomonadota</taxon>
        <taxon>Alphaproteobacteria</taxon>
        <taxon>Hyphomicrobiales</taxon>
        <taxon>Stappiaceae</taxon>
        <taxon>Pseudovibrio</taxon>
    </lineage>
</organism>
<dbReference type="RefSeq" id="WP_189435520.1">
    <property type="nucleotide sequence ID" value="NZ_BMXE01000001.1"/>
</dbReference>
<dbReference type="InterPro" id="IPR013785">
    <property type="entry name" value="Aldolase_TIM"/>
</dbReference>
<dbReference type="PIRSF" id="PIRSF009264">
    <property type="entry name" value="TagBP_ald_AgaZ"/>
    <property type="match status" value="1"/>
</dbReference>
<dbReference type="InterPro" id="IPR012062">
    <property type="entry name" value="GatZ/KbaZ-like"/>
</dbReference>
<evidence type="ECO:0000256" key="1">
    <source>
        <dbReference type="ARBA" id="ARBA00005007"/>
    </source>
</evidence>
<dbReference type="InterPro" id="IPR050303">
    <property type="entry name" value="GatZ_KbaZ_carbometab"/>
</dbReference>
<keyword evidence="3" id="KW-1185">Reference proteome</keyword>
<comment type="caution">
    <text evidence="2">The sequence shown here is derived from an EMBL/GenBank/DDBJ whole genome shotgun (WGS) entry which is preliminary data.</text>
</comment>
<evidence type="ECO:0000313" key="2">
    <source>
        <dbReference type="EMBL" id="GHB22985.1"/>
    </source>
</evidence>
<dbReference type="PANTHER" id="PTHR32502">
    <property type="entry name" value="N-ACETYLGALACTOSAMINE PERMEASE II COMPONENT-RELATED"/>
    <property type="match status" value="1"/>
</dbReference>
<dbReference type="EMBL" id="BMXE01000001">
    <property type="protein sequence ID" value="GHB22985.1"/>
    <property type="molecule type" value="Genomic_DNA"/>
</dbReference>
<comment type="pathway">
    <text evidence="1">Carbohydrate metabolism.</text>
</comment>